<reference evidence="1" key="1">
    <citation type="submission" date="2023-04" db="EMBL/GenBank/DDBJ databases">
        <title>Characterization and analysis of the complete genome of Gordonia rubripertincta 112, the degrader of aromatic and aliphatic compounds.</title>
        <authorList>
            <person name="Frantsuzova E."/>
            <person name="Bogun A."/>
            <person name="Delegan Y."/>
        </authorList>
    </citation>
    <scope>NUCLEOTIDE SEQUENCE</scope>
    <source>
        <strain evidence="1">112</strain>
        <plasmid evidence="1">p1517_part_1</plasmid>
    </source>
</reference>
<protein>
    <submittedName>
        <fullName evidence="1">Uncharacterized protein</fullName>
    </submittedName>
</protein>
<dbReference type="AlphaFoldDB" id="A0AAW6REL2"/>
<organism evidence="1">
    <name type="scientific">Gordonia rubripertincta</name>
    <name type="common">Rhodococcus corallinus</name>
    <dbReference type="NCBI Taxonomy" id="36822"/>
    <lineage>
        <taxon>Bacteria</taxon>
        <taxon>Bacillati</taxon>
        <taxon>Actinomycetota</taxon>
        <taxon>Actinomycetes</taxon>
        <taxon>Mycobacteriales</taxon>
        <taxon>Gordoniaceae</taxon>
        <taxon>Gordonia</taxon>
    </lineage>
</organism>
<accession>A0AAW6REL2</accession>
<geneLocation type="plasmid" evidence="1">
    <name>p1517_part_1</name>
</geneLocation>
<proteinExistence type="predicted"/>
<sequence length="206" mass="22249">MFSDVDQGWAYYKYTRNPGLYGAGERQRWQNYFTEAGATSAASNVVEAVQQSRPGQAVANLVQHFTSPEKIEELAVKLVGKYGLAGKAAAYSYQIGQLINAAGAGDAPRATSLLIGLFSELARDGGNAPARLFGIATTVYQYVGEQAAQTDFELVWDSIRYEIENPGDTLIYAVTHPAETAAEFGNAAIDVAEAAVKVWGDLWLRT</sequence>
<gene>
    <name evidence="1" type="ORF">QBL07_19285</name>
</gene>
<keyword evidence="1" id="KW-0614">Plasmid</keyword>
<evidence type="ECO:0000313" key="1">
    <source>
        <dbReference type="EMBL" id="MDG6782966.1"/>
    </source>
</evidence>
<dbReference type="EMBL" id="JARUXG010000015">
    <property type="protein sequence ID" value="MDG6782966.1"/>
    <property type="molecule type" value="Genomic_DNA"/>
</dbReference>
<comment type="caution">
    <text evidence="1">The sequence shown here is derived from an EMBL/GenBank/DDBJ whole genome shotgun (WGS) entry which is preliminary data.</text>
</comment>
<name>A0AAW6REL2_GORRU</name>